<evidence type="ECO:0000259" key="5">
    <source>
        <dbReference type="Pfam" id="PF00703"/>
    </source>
</evidence>
<dbReference type="Pfam" id="PF02836">
    <property type="entry name" value="Glyco_hydro_2_C"/>
    <property type="match status" value="1"/>
</dbReference>
<dbReference type="InterPro" id="IPR051913">
    <property type="entry name" value="GH2_Domain-Containing"/>
</dbReference>
<feature type="domain" description="Glycosyl hydrolases family 2 sugar binding" evidence="7">
    <location>
        <begin position="87"/>
        <end position="159"/>
    </location>
</feature>
<dbReference type="Gene3D" id="2.60.40.10">
    <property type="entry name" value="Immunoglobulins"/>
    <property type="match status" value="1"/>
</dbReference>
<dbReference type="AlphaFoldDB" id="A0A9D9HI20"/>
<evidence type="ECO:0000256" key="2">
    <source>
        <dbReference type="ARBA" id="ARBA00022801"/>
    </source>
</evidence>
<dbReference type="Gene3D" id="3.20.20.80">
    <property type="entry name" value="Glycosidases"/>
    <property type="match status" value="1"/>
</dbReference>
<feature type="domain" description="Glycoside hydrolase family 2 catalytic" evidence="6">
    <location>
        <begin position="337"/>
        <end position="466"/>
    </location>
</feature>
<evidence type="ECO:0000256" key="1">
    <source>
        <dbReference type="ARBA" id="ARBA00007401"/>
    </source>
</evidence>
<organism evidence="8 9">
    <name type="scientific">Candidatus Cryptobacteroides intestinavium</name>
    <dbReference type="NCBI Taxonomy" id="2840766"/>
    <lineage>
        <taxon>Bacteria</taxon>
        <taxon>Pseudomonadati</taxon>
        <taxon>Bacteroidota</taxon>
        <taxon>Bacteroidia</taxon>
        <taxon>Bacteroidales</taxon>
        <taxon>Candidatus Cryptobacteroides</taxon>
    </lineage>
</organism>
<keyword evidence="2" id="KW-0378">Hydrolase</keyword>
<dbReference type="InterPro" id="IPR006102">
    <property type="entry name" value="Ig-like_GH2"/>
</dbReference>
<dbReference type="GO" id="GO:0005975">
    <property type="term" value="P:carbohydrate metabolic process"/>
    <property type="evidence" value="ECO:0007669"/>
    <property type="project" value="InterPro"/>
</dbReference>
<feature type="chain" id="PRO_5039599833" evidence="4">
    <location>
        <begin position="22"/>
        <end position="626"/>
    </location>
</feature>
<sequence length="626" mass="71305">MKKSLIAICAAAVFGIGTAAAADIPRPEYPRPQFERTDWVNLNGEWTYALDLAGTGFERGFASTEGFGDSITVPFAPESSLSGVGYKDYISNIWYHRTVRIPEEWAGKNIRLNFGAVYYTSEVYIDGRFVGRHFGGSSSFSYDITEFVSDGEEHDLVVKASSDVRSGLQGAGKQSLQYASYACNYTRTTGIWQTVWMEPVDAAGLQNVQVLTDIDQKQLVVRPWFYAEKPGYTMKVTVKEGGKTVATKSVSASNSSIAVLPLKKVRLWCPEDPFLYDVIYEVLDGEGNTVDMVSSYAGMRKVHIEGNRIYLNNRPYYQRLVLDQGFYPDGIWTAPSDAALKRDIELSMQAGFNGARLHQKVFEERFYYWADKLGYLTWGESASWGMDANDPVAARNFLAEWEECVVRDRNHPSLVTWTPMNEEFWPDDVQYPRFTEDIYTLTKQLDPTRPVNVSSGGVLTIHTDIWTAHHYEQNPAKLKDIIYNDGHLYSLKPETFKGRIKNIGFNDVAPGTTYNWEPYDGRMPYILDEFGGIKWVRDQERQSVNSQTESWGYGQSPRSLEEFYSRLEGMVDALISLSDHICGYCYTQLTDVEQEENGVYFYDRSSKFDMERIHEIFSRVPEGYQE</sequence>
<feature type="domain" description="Glycoside hydrolase family 2 immunoglobulin-like beta-sandwich" evidence="5">
    <location>
        <begin position="228"/>
        <end position="300"/>
    </location>
</feature>
<dbReference type="Gene3D" id="2.60.120.260">
    <property type="entry name" value="Galactose-binding domain-like"/>
    <property type="match status" value="1"/>
</dbReference>
<dbReference type="InterPro" id="IPR006103">
    <property type="entry name" value="Glyco_hydro_2_cat"/>
</dbReference>
<keyword evidence="3" id="KW-0326">Glycosidase</keyword>
<comment type="caution">
    <text evidence="8">The sequence shown here is derived from an EMBL/GenBank/DDBJ whole genome shotgun (WGS) entry which is preliminary data.</text>
</comment>
<gene>
    <name evidence="8" type="ORF">IAC06_04515</name>
</gene>
<proteinExistence type="inferred from homology"/>
<feature type="signal peptide" evidence="4">
    <location>
        <begin position="1"/>
        <end position="21"/>
    </location>
</feature>
<dbReference type="PANTHER" id="PTHR42732:SF3">
    <property type="entry name" value="HYDROLASE"/>
    <property type="match status" value="1"/>
</dbReference>
<dbReference type="SUPFAM" id="SSF49785">
    <property type="entry name" value="Galactose-binding domain-like"/>
    <property type="match status" value="1"/>
</dbReference>
<dbReference type="EMBL" id="JADIMI010000043">
    <property type="protein sequence ID" value="MBO8452129.1"/>
    <property type="molecule type" value="Genomic_DNA"/>
</dbReference>
<dbReference type="InterPro" id="IPR017853">
    <property type="entry name" value="GH"/>
</dbReference>
<dbReference type="InterPro" id="IPR036156">
    <property type="entry name" value="Beta-gal/glucu_dom_sf"/>
</dbReference>
<reference evidence="8" key="1">
    <citation type="submission" date="2020-10" db="EMBL/GenBank/DDBJ databases">
        <authorList>
            <person name="Gilroy R."/>
        </authorList>
    </citation>
    <scope>NUCLEOTIDE SEQUENCE</scope>
    <source>
        <strain evidence="8">B1-20833</strain>
    </source>
</reference>
<dbReference type="PANTHER" id="PTHR42732">
    <property type="entry name" value="BETA-GALACTOSIDASE"/>
    <property type="match status" value="1"/>
</dbReference>
<accession>A0A9D9HI20</accession>
<dbReference type="InterPro" id="IPR013783">
    <property type="entry name" value="Ig-like_fold"/>
</dbReference>
<evidence type="ECO:0000256" key="3">
    <source>
        <dbReference type="ARBA" id="ARBA00023295"/>
    </source>
</evidence>
<dbReference type="SUPFAM" id="SSF51445">
    <property type="entry name" value="(Trans)glycosidases"/>
    <property type="match status" value="1"/>
</dbReference>
<evidence type="ECO:0000313" key="8">
    <source>
        <dbReference type="EMBL" id="MBO8452129.1"/>
    </source>
</evidence>
<dbReference type="GO" id="GO:0004553">
    <property type="term" value="F:hydrolase activity, hydrolyzing O-glycosyl compounds"/>
    <property type="evidence" value="ECO:0007669"/>
    <property type="project" value="InterPro"/>
</dbReference>
<keyword evidence="4" id="KW-0732">Signal</keyword>
<evidence type="ECO:0000256" key="4">
    <source>
        <dbReference type="SAM" id="SignalP"/>
    </source>
</evidence>
<dbReference type="SUPFAM" id="SSF49303">
    <property type="entry name" value="beta-Galactosidase/glucuronidase domain"/>
    <property type="match status" value="1"/>
</dbReference>
<dbReference type="InterPro" id="IPR008979">
    <property type="entry name" value="Galactose-bd-like_sf"/>
</dbReference>
<name>A0A9D9HI20_9BACT</name>
<evidence type="ECO:0000313" key="9">
    <source>
        <dbReference type="Proteomes" id="UP000823661"/>
    </source>
</evidence>
<dbReference type="Proteomes" id="UP000823661">
    <property type="component" value="Unassembled WGS sequence"/>
</dbReference>
<dbReference type="InterPro" id="IPR006104">
    <property type="entry name" value="Glyco_hydro_2_N"/>
</dbReference>
<protein>
    <submittedName>
        <fullName evidence="8">Beta-glucuronidase</fullName>
    </submittedName>
</protein>
<evidence type="ECO:0000259" key="7">
    <source>
        <dbReference type="Pfam" id="PF02837"/>
    </source>
</evidence>
<dbReference type="Pfam" id="PF00703">
    <property type="entry name" value="Glyco_hydro_2"/>
    <property type="match status" value="1"/>
</dbReference>
<evidence type="ECO:0000259" key="6">
    <source>
        <dbReference type="Pfam" id="PF02836"/>
    </source>
</evidence>
<comment type="similarity">
    <text evidence="1">Belongs to the glycosyl hydrolase 2 family.</text>
</comment>
<reference evidence="8" key="2">
    <citation type="journal article" date="2021" name="PeerJ">
        <title>Extensive microbial diversity within the chicken gut microbiome revealed by metagenomics and culture.</title>
        <authorList>
            <person name="Gilroy R."/>
            <person name="Ravi A."/>
            <person name="Getino M."/>
            <person name="Pursley I."/>
            <person name="Horton D.L."/>
            <person name="Alikhan N.F."/>
            <person name="Baker D."/>
            <person name="Gharbi K."/>
            <person name="Hall N."/>
            <person name="Watson M."/>
            <person name="Adriaenssens E.M."/>
            <person name="Foster-Nyarko E."/>
            <person name="Jarju S."/>
            <person name="Secka A."/>
            <person name="Antonio M."/>
            <person name="Oren A."/>
            <person name="Chaudhuri R.R."/>
            <person name="La Ragione R."/>
            <person name="Hildebrand F."/>
            <person name="Pallen M.J."/>
        </authorList>
    </citation>
    <scope>NUCLEOTIDE SEQUENCE</scope>
    <source>
        <strain evidence="8">B1-20833</strain>
    </source>
</reference>
<dbReference type="Pfam" id="PF02837">
    <property type="entry name" value="Glyco_hydro_2_N"/>
    <property type="match status" value="1"/>
</dbReference>